<dbReference type="AlphaFoldDB" id="A0A198A8C3"/>
<dbReference type="InterPro" id="IPR035595">
    <property type="entry name" value="UDP_glycos_trans_CS"/>
</dbReference>
<dbReference type="Gene3D" id="3.40.50.2000">
    <property type="entry name" value="Glycogen Phosphorylase B"/>
    <property type="match status" value="2"/>
</dbReference>
<name>A0A198A8C3_9BACL</name>
<feature type="domain" description="Erythromycin biosynthesis protein CIII-like C-terminal" evidence="4">
    <location>
        <begin position="248"/>
        <end position="373"/>
    </location>
</feature>
<dbReference type="STRING" id="1850517.A8708_14570"/>
<dbReference type="PANTHER" id="PTHR48043:SF145">
    <property type="entry name" value="FI06409P-RELATED"/>
    <property type="match status" value="1"/>
</dbReference>
<sequence>MSTVLFLNGPASGHVYPTLGVVQELIAEGEQVVYVSGEEFRDMIERIGATFVSYENFLHQDDPFRTNKHYLSLVIKILSSYDTILPCITQLAEQYSFDYIIHDSMYGCGNVAADWLGIPNIATCTSFVLAERLLNDNSGNRTKLKDNLLLMKEFSTLSKRIWSTYPIRQKVNINEIFFNEGKLNLVFTSEYFQPQSETLESHYQFVGSILTDRHEPPLSLKRKNQQKLIYISMGTMFNNVHSFYQMCFEAFASLDIHVVLSVGKRIDMKDLLNIPDNFTVLPFVSQLQVLKEADLFITHGGMNSVNESLYYGVPLLVIPLAADQPIVASRIADLGAGKQLDKDALTTDLLHESVKELLHKETYRKVSSKIGESLRAAGGQKKALEHIRMFKREHGIKN</sequence>
<dbReference type="CDD" id="cd03784">
    <property type="entry name" value="GT1_Gtf-like"/>
    <property type="match status" value="1"/>
</dbReference>
<evidence type="ECO:0000313" key="5">
    <source>
        <dbReference type="EMBL" id="OAS17714.1"/>
    </source>
</evidence>
<dbReference type="EMBL" id="LYPB01000070">
    <property type="protein sequence ID" value="OAS17714.1"/>
    <property type="molecule type" value="Genomic_DNA"/>
</dbReference>
<evidence type="ECO:0000256" key="3">
    <source>
        <dbReference type="ARBA" id="ARBA00022679"/>
    </source>
</evidence>
<accession>A0A198A8C3</accession>
<dbReference type="InterPro" id="IPR010610">
    <property type="entry name" value="EryCIII-like_C"/>
</dbReference>
<protein>
    <recommendedName>
        <fullName evidence="4">Erythromycin biosynthesis protein CIII-like C-terminal domain-containing protein</fullName>
    </recommendedName>
</protein>
<dbReference type="Pfam" id="PF06722">
    <property type="entry name" value="EryCIII-like_C"/>
    <property type="match status" value="1"/>
</dbReference>
<dbReference type="SUPFAM" id="SSF53756">
    <property type="entry name" value="UDP-Glycosyltransferase/glycogen phosphorylase"/>
    <property type="match status" value="1"/>
</dbReference>
<dbReference type="Proteomes" id="UP000078454">
    <property type="component" value="Unassembled WGS sequence"/>
</dbReference>
<dbReference type="GO" id="GO:0016758">
    <property type="term" value="F:hexosyltransferase activity"/>
    <property type="evidence" value="ECO:0007669"/>
    <property type="project" value="InterPro"/>
</dbReference>
<dbReference type="InterPro" id="IPR002213">
    <property type="entry name" value="UDP_glucos_trans"/>
</dbReference>
<dbReference type="PROSITE" id="PS00375">
    <property type="entry name" value="UDPGT"/>
    <property type="match status" value="1"/>
</dbReference>
<reference evidence="5 6" key="1">
    <citation type="submission" date="2016-05" db="EMBL/GenBank/DDBJ databases">
        <title>Paenibacillus sp. 1ZS3-15 nov., isolated from the rhizosphere soil.</title>
        <authorList>
            <person name="Zhang X.X."/>
            <person name="Zhang J."/>
        </authorList>
    </citation>
    <scope>NUCLEOTIDE SEQUENCE [LARGE SCALE GENOMIC DNA]</scope>
    <source>
        <strain evidence="5 6">1ZS3-15</strain>
    </source>
</reference>
<dbReference type="InterPro" id="IPR050271">
    <property type="entry name" value="UDP-glycosyltransferase"/>
</dbReference>
<dbReference type="GO" id="GO:0008194">
    <property type="term" value="F:UDP-glycosyltransferase activity"/>
    <property type="evidence" value="ECO:0007669"/>
    <property type="project" value="InterPro"/>
</dbReference>
<dbReference type="NCBIfam" id="TIGR01426">
    <property type="entry name" value="MGT"/>
    <property type="match status" value="1"/>
</dbReference>
<dbReference type="InterPro" id="IPR006326">
    <property type="entry name" value="UDPGT_MGT-like"/>
</dbReference>
<comment type="caution">
    <text evidence="5">The sequence shown here is derived from an EMBL/GenBank/DDBJ whole genome shotgun (WGS) entry which is preliminary data.</text>
</comment>
<keyword evidence="2" id="KW-0328">Glycosyltransferase</keyword>
<dbReference type="RefSeq" id="WP_068665283.1">
    <property type="nucleotide sequence ID" value="NZ_LYPB01000070.1"/>
</dbReference>
<comment type="similarity">
    <text evidence="1">Belongs to the UDP-glycosyltransferase family.</text>
</comment>
<proteinExistence type="inferred from homology"/>
<evidence type="ECO:0000256" key="2">
    <source>
        <dbReference type="ARBA" id="ARBA00022676"/>
    </source>
</evidence>
<keyword evidence="3" id="KW-0808">Transferase</keyword>
<organism evidence="5 6">
    <name type="scientific">Paenibacillus oryzisoli</name>
    <dbReference type="NCBI Taxonomy" id="1850517"/>
    <lineage>
        <taxon>Bacteria</taxon>
        <taxon>Bacillati</taxon>
        <taxon>Bacillota</taxon>
        <taxon>Bacilli</taxon>
        <taxon>Bacillales</taxon>
        <taxon>Paenibacillaceae</taxon>
        <taxon>Paenibacillus</taxon>
    </lineage>
</organism>
<dbReference type="FunFam" id="3.40.50.2000:FF:000072">
    <property type="entry name" value="Glycosyl transferase"/>
    <property type="match status" value="1"/>
</dbReference>
<evidence type="ECO:0000259" key="4">
    <source>
        <dbReference type="Pfam" id="PF06722"/>
    </source>
</evidence>
<keyword evidence="6" id="KW-1185">Reference proteome</keyword>
<dbReference type="OrthoDB" id="6620093at2"/>
<gene>
    <name evidence="5" type="ORF">A8708_14570</name>
</gene>
<evidence type="ECO:0000313" key="6">
    <source>
        <dbReference type="Proteomes" id="UP000078454"/>
    </source>
</evidence>
<evidence type="ECO:0000256" key="1">
    <source>
        <dbReference type="ARBA" id="ARBA00009995"/>
    </source>
</evidence>
<dbReference type="PANTHER" id="PTHR48043">
    <property type="entry name" value="EG:EG0003.4 PROTEIN-RELATED"/>
    <property type="match status" value="1"/>
</dbReference>